<evidence type="ECO:0000256" key="15">
    <source>
        <dbReference type="ARBA" id="ARBA00076497"/>
    </source>
</evidence>
<proteinExistence type="inferred from homology"/>
<dbReference type="SUPFAM" id="SSF50044">
    <property type="entry name" value="SH3-domain"/>
    <property type="match status" value="1"/>
</dbReference>
<keyword evidence="9" id="KW-0677">Repeat</keyword>
<dbReference type="InterPro" id="IPR018159">
    <property type="entry name" value="Spectrin/alpha-actinin"/>
</dbReference>
<evidence type="ECO:0000313" key="23">
    <source>
        <dbReference type="Proteomes" id="UP000424527"/>
    </source>
</evidence>
<dbReference type="GO" id="GO:0005856">
    <property type="term" value="C:cytoskeleton"/>
    <property type="evidence" value="ECO:0007669"/>
    <property type="project" value="UniProtKB-SubCell"/>
</dbReference>
<dbReference type="InterPro" id="IPR035825">
    <property type="entry name" value="Alpha_Spectrin_SH3"/>
</dbReference>
<dbReference type="FunFam" id="1.20.58.60:FF:000046">
    <property type="entry name" value="Spectrin alpha chain, non-erythrocytic 1"/>
    <property type="match status" value="1"/>
</dbReference>
<dbReference type="InterPro" id="IPR018247">
    <property type="entry name" value="EF_Hand_1_Ca_BS"/>
</dbReference>
<protein>
    <recommendedName>
        <fullName evidence="14">Spectrin alpha chain, non-erythrocytic 1</fullName>
    </recommendedName>
    <alternativeName>
        <fullName evidence="15">Alpha-II spectrin</fullName>
    </alternativeName>
    <alternativeName>
        <fullName evidence="16">Fodrin alpha chain</fullName>
    </alternativeName>
</protein>
<dbReference type="SMART" id="SM00054">
    <property type="entry name" value="EFh"/>
    <property type="match status" value="2"/>
</dbReference>
<comment type="caution">
    <text evidence="22">The sequence shown here is derived from an EMBL/GenBank/DDBJ whole genome shotgun (WGS) entry which is preliminary data.</text>
</comment>
<feature type="coiled-coil region" evidence="18">
    <location>
        <begin position="2994"/>
        <end position="3026"/>
    </location>
</feature>
<gene>
    <name evidence="22" type="ORF">D5F01_LYC16118</name>
</gene>
<feature type="coiled-coil region" evidence="18">
    <location>
        <begin position="1135"/>
        <end position="1169"/>
    </location>
</feature>
<dbReference type="FunFam" id="1.20.58.60:FF:000037">
    <property type="entry name" value="Spectrin alpha chain non-erythrocytic 1"/>
    <property type="match status" value="1"/>
</dbReference>
<evidence type="ECO:0000256" key="7">
    <source>
        <dbReference type="ARBA" id="ARBA00022553"/>
    </source>
</evidence>
<dbReference type="SMART" id="SM01184">
    <property type="entry name" value="efhand_Ca_insen"/>
    <property type="match status" value="1"/>
</dbReference>
<evidence type="ECO:0000256" key="6">
    <source>
        <dbReference type="ARBA" id="ARBA00022490"/>
    </source>
</evidence>
<evidence type="ECO:0000256" key="3">
    <source>
        <dbReference type="ARBA" id="ARBA00006826"/>
    </source>
</evidence>
<organism evidence="22 23">
    <name type="scientific">Larimichthys crocea</name>
    <name type="common">Large yellow croaker</name>
    <name type="synonym">Pseudosciaena crocea</name>
    <dbReference type="NCBI Taxonomy" id="215358"/>
    <lineage>
        <taxon>Eukaryota</taxon>
        <taxon>Metazoa</taxon>
        <taxon>Chordata</taxon>
        <taxon>Craniata</taxon>
        <taxon>Vertebrata</taxon>
        <taxon>Euteleostomi</taxon>
        <taxon>Actinopterygii</taxon>
        <taxon>Neopterygii</taxon>
        <taxon>Teleostei</taxon>
        <taxon>Neoteleostei</taxon>
        <taxon>Acanthomorphata</taxon>
        <taxon>Eupercaria</taxon>
        <taxon>Sciaenidae</taxon>
        <taxon>Larimichthys</taxon>
    </lineage>
</organism>
<keyword evidence="4 17" id="KW-0728">SH3 domain</keyword>
<keyword evidence="5" id="KW-0117">Actin capping</keyword>
<dbReference type="Gene3D" id="1.10.238.10">
    <property type="entry name" value="EF-hand"/>
    <property type="match status" value="2"/>
</dbReference>
<sequence length="3294" mass="378029">MLVVHMRKATRTRSTSPPIHVHVNDTTPVHVHVKSHRMSSDRTPQGKAKVDRGNLRPTAKVKARVPWIPPGKASIRDTSFKWEGPMHSLEITPPLPEPDPEHFQSALQLADLASEEEEALHGRISQYEKKIDSLLTEVSSLKNEVELRKKEQLLERQSEQLTVSQRVIAEQEEELAEVTKELKETEWENTRLRQSMEKMLEDGEYNRLDGDSMQQDKDALLRKLMEAEEDGTAAAKQVSALRESVSKLCGAGGSGLNGSESSVLARQKELLLQKLETFEATNQTLRHLLRAQHGSQMESVRLSEQKDTLLKRLMDTEAENAHLVVKLQEKDRELNQLCKLLDAEKDNAQSTADLSKSLESTRAHLQGQLRSKEAENNRLTVQIKNLERAANQQKAEMEHLTEQLARLKQQAGADREALKRATRAQKQRAERSEGTAGQLSVQLLDMEKQVADALSAAESWQGRHSQEVKEKSRLQIEVSLLNSRITELTEQLQSSEDKGRVEREALLDHLHGLTTECTAAKLENQSLKATASAVEEKLALSQSELQQVKASIKQYESLLDSYKIQVGKTRAEADEYHAQLAQVEQEAQAVRGELDQEIEAVRRELLGRLAELEPLPEALRRSELQLQEAQDRERSQERRSMELSTTLTDLRMKVETQGSQMELLRQKNKVLLEENRQLQQRVESLERKLEEAGGQNGDLLAVIAKREDTIHSNQLRLEEKTRECSLLSRKLEEALDDARQQMSETRERAATKERSTQSKILDLEAQLSRTTSEINQLRRSKEEVERRYQSRLQDVKDRLEQSDSTNRSLQNYVQFLKASYTNVHHFVSCFQKQTKKMDTAGGKVLETAEDIQERRQQVLDRYRRFKELSIMRRQKLEDSYRFQFFRRDADELEKWIQEKLQIASDENYKDPSNLQGKLQKHQAFEAEVQANAGAIIKLDDTGNLMITEGHFASETIRSYTPYRTQQRPIVTSVNMAEYIQVGPRRKGMRLLQAQKLVQYLRECEDALDWITDKETMATSEELGQDLEHVELLQKKFEEFQTDLAAHEERVNEVNQLAAKLIQEAHPEAELIVRKQDEVNAAWQRLKGLAQQRQGKLFGAAEVQRFNRDVDETISWIKEKEQLMASDDFGRDLASVQALLRKHEGLERDLAALEDKVNTLGGDAERLQQTHPQNASQIHLKKDELITNWEQIRTLAAERHARLNDSYHLQRFTADFRDLTSWVTEMKALINADELANDVAGAEALLDRHQEHKGEIDAHEDSFRATDEGGQALLNTGHYASEEVKEKLGILSEEKESLLELWEVRRQQYEQCMDLQLFYRDTEQVDNWMSKQEAFLLNEDLGDSLDSVEALLKKHEDFEKSLSAQEEKITALDEFATKLIQNNHYAKEDVATRRDALLSRRNALHERAQSRRAALEDSFHLQQFFRDSDELKSWINEKMKTATDEAYKDPSNLQGKVQKHQAFEAELSANQSRIDALQKSGQELLDGKHYASTEVAGRMEEVSSQWKKLLEATELKGIKLREANQQQQFNRNVEDIELWLYEVEGHLASDDYGKDLTSVQNLQKKHALLEADVAAHQDRIDGITIQARQFQEAGHFDADNIRKKQEALVSRYEALREPMAARKQKLSDSLRLQQLFRDVEDEETWIREKEPIAASTNRGKDLIGVQNLLKKHQALQAEITGHEPRIKAVSQKGEAMVEEGHFAGEDVKAKLAELHGRWDTLKAKASQRRQDLEDSLQAQQYFADANEAESWMREKEPIVGSPDYGKDEDSAEALLKKHEALMSDLSAYGSSIQSLKEQAQSCRQQVAPTDDETGKELVLALYDYQEKSPREVTMKKGDILTLLNSTNKDWWKVEVNDRQGFVPAAYVKKLDPTQSSSRENLLDEHGSIALRQDQIENQYGTLLELGEKRKDMLEKSCKKFMLFREANELQQWINEKESALTNEEVGSDLEQVEVLQKKFDDFQKDLKANESRLRDINKVASELESEGLMAEEAPMVQAQDEADSKTASPWKNIRLAVQTTANFNTIKELNNRWRSLQQLAEDRSNMLGSAHEVQRFHRDADETKEWIEEKNQALNTDNYGHDLASVQALQRKHEGFERDLAALGDKVNSLGETAERLIQSHPEAVDDIQEKCTELNTAWSSLVGRADQRKDKLGNSHDLQRFLSDFRDLMSWINGIRGLVSSEELAKDVTGAEALLERHQEHRTEIDARAGTFQAFEQFGQQLLVRGHYATPEIQQKLEALDRERADLEKAWVQRRMMLDQCLELQLFNRDCEQAENWMAAREAFLASDDKGDSLDSVEALIKKHEDFDKAINVQEEKIAALQSFADQLIGADHYAKPEIFNRRNEVLDRWRRLKAQMIEKRSKLGESQTLQQFSRDVDEIEAWISEKLQTATDESYKDPTNIQLSKLLSKHQKHQAFEAELHANADRIRGVIDTGNALIQRGACAGSEDAVKARLSALDEQWQFLVNKSAEKSQKLKEANKQQNFNTGIKDFDFWLSEVEALLASEDYGKDLASVNNLLKKHQLLEADISAHEDRLKDLNGQADSLMASNAFDTSQVKDKRDAVNGRFTKIKSMAAGRRAKLNESHRLHQFFRDLDDEESWIKEKKLLVSSEDYGRDLTGVQNLRKKHKRLEAELGAHEPAIQSVLDTGKKLSDDNTIGQEEIQQRLAQFVDHWKELKDLSGARGQRLEESLEYQQFVANVEEEEAWINEKLNLVGSEDYGDTLAAVQGLLKKHEAFETDFTVHRDRVNDVCANGEELIKKNNHHVDNISAKMSALRGKVSELERAAAQRKAKLDENSAFLQFNWKADVVESWIGEKENSLKTDDYGRDLSSVQTLLTKQETFDAGLQAFQQEGITNITALKDQLLAAKHVQSKAIEARHAALMKRWNQLLSNSAARKKKLLEAQEHFRKVEDLFLTFAKKASAFNSWFENAEEDLTDPVRCNSLEEIRALREAHEAFRSSLSSAQADFNQLAELDQQIKSYQVVSNPYTWFTMEALEETWRNLQKIIKERELELQKEQRRQEENDKLRQEFAQHANAFHQWLQETRTYLLDGSCMVEESGTLESQLEATKRKHQEIRAMRSQLKKIEDLGAAMEEALILDNKYTEHSTVGLAQQWDQLDQLGMRMQHNLEQQIQARNTTGVTEEALKEFSMMFKHFDKEKSGRLNHQEFKSCLRSLGYDLPMVEEGEPDPEFEAILDTVDPNRDGNVSLQEYMAFMISRETENVKSSEEIESAFRALSTENKPYVTKEELYQNLTKEQADYCLSHMKPYLDSKGRELPSAFDFVEFTRSLFVN</sequence>
<evidence type="ECO:0000256" key="19">
    <source>
        <dbReference type="SAM" id="MobiDB-lite"/>
    </source>
</evidence>
<dbReference type="SMART" id="SM00150">
    <property type="entry name" value="SPEC"/>
    <property type="match status" value="21"/>
</dbReference>
<dbReference type="GO" id="GO:0051693">
    <property type="term" value="P:actin filament capping"/>
    <property type="evidence" value="ECO:0007669"/>
    <property type="project" value="UniProtKB-KW"/>
</dbReference>
<dbReference type="Gene3D" id="1.20.5.170">
    <property type="match status" value="1"/>
</dbReference>
<evidence type="ECO:0000256" key="13">
    <source>
        <dbReference type="ARBA" id="ARBA00023212"/>
    </source>
</evidence>
<dbReference type="PROSITE" id="PS50002">
    <property type="entry name" value="SH3"/>
    <property type="match status" value="1"/>
</dbReference>
<dbReference type="FunFam" id="1.20.58.60:FF:000100">
    <property type="entry name" value="spectrin alpha chain, non-erythrocytic 1 isoform X1"/>
    <property type="match status" value="1"/>
</dbReference>
<dbReference type="FunFam" id="1.20.58.60:FF:000078">
    <property type="entry name" value="Spectrin alpha chain, non-erythrocytic 1"/>
    <property type="match status" value="1"/>
</dbReference>
<evidence type="ECO:0000256" key="11">
    <source>
        <dbReference type="ARBA" id="ARBA00022860"/>
    </source>
</evidence>
<keyword evidence="10" id="KW-0106">Calcium</keyword>
<dbReference type="FunFam" id="1.20.58.60:FF:000071">
    <property type="entry name" value="Spectrin alpha chain, non-erythrocytic 1"/>
    <property type="match status" value="1"/>
</dbReference>
<keyword evidence="18" id="KW-0175">Coiled coil</keyword>
<keyword evidence="8" id="KW-0479">Metal-binding</keyword>
<evidence type="ECO:0000256" key="16">
    <source>
        <dbReference type="ARBA" id="ARBA00079686"/>
    </source>
</evidence>
<evidence type="ECO:0000259" key="20">
    <source>
        <dbReference type="PROSITE" id="PS50002"/>
    </source>
</evidence>
<keyword evidence="6" id="KW-0963">Cytoplasm</keyword>
<accession>A0A6G0I0D9</accession>
<evidence type="ECO:0000256" key="9">
    <source>
        <dbReference type="ARBA" id="ARBA00022737"/>
    </source>
</evidence>
<dbReference type="GO" id="GO:0005516">
    <property type="term" value="F:calmodulin binding"/>
    <property type="evidence" value="ECO:0007669"/>
    <property type="project" value="UniProtKB-KW"/>
</dbReference>
<comment type="similarity">
    <text evidence="3">Belongs to the spectrin family.</text>
</comment>
<dbReference type="EMBL" id="REGW02000016">
    <property type="protein sequence ID" value="KAE8284686.1"/>
    <property type="molecule type" value="Genomic_DNA"/>
</dbReference>
<keyword evidence="13" id="KW-0206">Cytoskeleton</keyword>
<dbReference type="FunFam" id="1.20.58.60:FF:000026">
    <property type="entry name" value="Spectrin alpha chain, non-erythrocytic 1"/>
    <property type="match status" value="1"/>
</dbReference>
<feature type="region of interest" description="Disordered" evidence="19">
    <location>
        <begin position="1"/>
        <end position="20"/>
    </location>
</feature>
<evidence type="ECO:0000256" key="2">
    <source>
        <dbReference type="ARBA" id="ARBA00004544"/>
    </source>
</evidence>
<dbReference type="FunFam" id="1.10.238.10:FF:000020">
    <property type="entry name" value="spectrin alpha chain, non-erythrocytic 1"/>
    <property type="match status" value="1"/>
</dbReference>
<dbReference type="FunFam" id="1.20.58.60:FF:000166">
    <property type="entry name" value="Spectrin alpha chain non-erythrocytic 1"/>
    <property type="match status" value="1"/>
</dbReference>
<evidence type="ECO:0000256" key="8">
    <source>
        <dbReference type="ARBA" id="ARBA00022723"/>
    </source>
</evidence>
<dbReference type="InterPro" id="IPR011992">
    <property type="entry name" value="EF-hand-dom_pair"/>
</dbReference>
<comment type="subcellular location">
    <subcellularLocation>
        <location evidence="2">Cytoplasm</location>
        <location evidence="2">Cell cortex</location>
    </subcellularLocation>
    <subcellularLocation>
        <location evidence="1">Cytoplasm</location>
        <location evidence="1">Cytoskeleton</location>
    </subcellularLocation>
</comment>
<dbReference type="PRINTS" id="PR01887">
    <property type="entry name" value="SPECTRNALPHA"/>
</dbReference>
<dbReference type="InterPro" id="IPR036028">
    <property type="entry name" value="SH3-like_dom_sf"/>
</dbReference>
<dbReference type="FunFam" id="1.20.58.60:FF:000006">
    <property type="entry name" value="Spectrin alpha chain, non-erythrocytic 1"/>
    <property type="match status" value="2"/>
</dbReference>
<dbReference type="PRINTS" id="PR00452">
    <property type="entry name" value="SH3DOMAIN"/>
</dbReference>
<dbReference type="GO" id="GO:0003779">
    <property type="term" value="F:actin binding"/>
    <property type="evidence" value="ECO:0007669"/>
    <property type="project" value="UniProtKB-KW"/>
</dbReference>
<dbReference type="FunFam" id="1.20.58.60:FF:000043">
    <property type="entry name" value="Spectrin alpha chain, non-erythrocytic 1"/>
    <property type="match status" value="1"/>
</dbReference>
<dbReference type="PANTHER" id="PTHR11915">
    <property type="entry name" value="SPECTRIN/FILAMIN RELATED CYTOSKELETAL PROTEIN"/>
    <property type="match status" value="1"/>
</dbReference>
<dbReference type="FunFam" id="1.20.58.60:FF:000035">
    <property type="entry name" value="Spectrin alpha chain, non-erythrocytic 1"/>
    <property type="match status" value="1"/>
</dbReference>
<dbReference type="PROSITE" id="PS00018">
    <property type="entry name" value="EF_HAND_1"/>
    <property type="match status" value="1"/>
</dbReference>
<feature type="compositionally biased region" description="Basic residues" evidence="19">
    <location>
        <begin position="1"/>
        <end position="11"/>
    </location>
</feature>
<feature type="coiled-coil region" evidence="18">
    <location>
        <begin position="471"/>
        <end position="498"/>
    </location>
</feature>
<reference evidence="22 23" key="1">
    <citation type="submission" date="2019-07" db="EMBL/GenBank/DDBJ databases">
        <title>Chromosome genome assembly for large yellow croaker.</title>
        <authorList>
            <person name="Xiao S."/>
        </authorList>
    </citation>
    <scope>NUCLEOTIDE SEQUENCE [LARGE SCALE GENOMIC DNA]</scope>
    <source>
        <strain evidence="22">JMULYC20181020</strain>
        <tissue evidence="22">Muscle</tissue>
    </source>
</reference>
<evidence type="ECO:0000259" key="21">
    <source>
        <dbReference type="PROSITE" id="PS50222"/>
    </source>
</evidence>
<feature type="domain" description="EF-hand" evidence="21">
    <location>
        <begin position="3145"/>
        <end position="3180"/>
    </location>
</feature>
<evidence type="ECO:0000256" key="5">
    <source>
        <dbReference type="ARBA" id="ARBA00022467"/>
    </source>
</evidence>
<dbReference type="Pfam" id="PF08726">
    <property type="entry name" value="EFhand_Ca_insen"/>
    <property type="match status" value="1"/>
</dbReference>
<dbReference type="InterPro" id="IPR001452">
    <property type="entry name" value="SH3_domain"/>
</dbReference>
<dbReference type="GO" id="GO:0005509">
    <property type="term" value="F:calcium ion binding"/>
    <property type="evidence" value="ECO:0007669"/>
    <property type="project" value="InterPro"/>
</dbReference>
<evidence type="ECO:0000256" key="10">
    <source>
        <dbReference type="ARBA" id="ARBA00022837"/>
    </source>
</evidence>
<dbReference type="PROSITE" id="PS50222">
    <property type="entry name" value="EF_HAND_2"/>
    <property type="match status" value="2"/>
</dbReference>
<evidence type="ECO:0000256" key="18">
    <source>
        <dbReference type="SAM" id="Coils"/>
    </source>
</evidence>
<feature type="coiled-coil region" evidence="18">
    <location>
        <begin position="2515"/>
        <end position="2549"/>
    </location>
</feature>
<dbReference type="SMART" id="SM00326">
    <property type="entry name" value="SH3"/>
    <property type="match status" value="1"/>
</dbReference>
<dbReference type="SUPFAM" id="SSF47473">
    <property type="entry name" value="EF-hand"/>
    <property type="match status" value="1"/>
</dbReference>
<dbReference type="Pfam" id="PF00435">
    <property type="entry name" value="Spectrin"/>
    <property type="match status" value="20"/>
</dbReference>
<evidence type="ECO:0000313" key="22">
    <source>
        <dbReference type="EMBL" id="KAE8284686.1"/>
    </source>
</evidence>
<dbReference type="InterPro" id="IPR002048">
    <property type="entry name" value="EF_hand_dom"/>
</dbReference>
<evidence type="ECO:0000256" key="1">
    <source>
        <dbReference type="ARBA" id="ARBA00004245"/>
    </source>
</evidence>
<dbReference type="FunFam" id="1.20.58.60:FF:000007">
    <property type="entry name" value="Spectrin alpha chain non-erythrocytic 1"/>
    <property type="match status" value="2"/>
</dbReference>
<keyword evidence="11" id="KW-0112">Calmodulin-binding</keyword>
<dbReference type="Gene3D" id="1.20.58.60">
    <property type="match status" value="19"/>
</dbReference>
<dbReference type="InterPro" id="IPR002017">
    <property type="entry name" value="Spectrin_repeat"/>
</dbReference>
<feature type="region of interest" description="Disordered" evidence="19">
    <location>
        <begin position="406"/>
        <end position="439"/>
    </location>
</feature>
<evidence type="ECO:0000256" key="4">
    <source>
        <dbReference type="ARBA" id="ARBA00022443"/>
    </source>
</evidence>
<dbReference type="Gene3D" id="2.30.30.40">
    <property type="entry name" value="SH3 Domains"/>
    <property type="match status" value="1"/>
</dbReference>
<feature type="domain" description="SH3" evidence="20">
    <location>
        <begin position="1812"/>
        <end position="1871"/>
    </location>
</feature>
<keyword evidence="7" id="KW-0597">Phosphoprotein</keyword>
<feature type="domain" description="EF-hand" evidence="21">
    <location>
        <begin position="3188"/>
        <end position="3223"/>
    </location>
</feature>
<dbReference type="FunFam" id="2.30.30.40:FF:000036">
    <property type="entry name" value="Spectrin alpha chain, non-erythrocytic 1"/>
    <property type="match status" value="1"/>
</dbReference>
<dbReference type="FunFam" id="1.20.58.60:FF:000017">
    <property type="entry name" value="Spectrin alpha chain, non-erythrocytic 1"/>
    <property type="match status" value="1"/>
</dbReference>
<feature type="coiled-coil region" evidence="18">
    <location>
        <begin position="1231"/>
        <end position="1261"/>
    </location>
</feature>
<evidence type="ECO:0000256" key="17">
    <source>
        <dbReference type="PROSITE-ProRule" id="PRU00192"/>
    </source>
</evidence>
<dbReference type="GO" id="GO:0005938">
    <property type="term" value="C:cell cortex"/>
    <property type="evidence" value="ECO:0007669"/>
    <property type="project" value="UniProtKB-SubCell"/>
</dbReference>
<feature type="region of interest" description="Disordered" evidence="19">
    <location>
        <begin position="737"/>
        <end position="756"/>
    </location>
</feature>
<dbReference type="FunFam" id="1.10.238.10:FF:000032">
    <property type="entry name" value="Spectrin alpha chain, non-erythrocytic 1"/>
    <property type="match status" value="1"/>
</dbReference>
<dbReference type="CDD" id="cd00051">
    <property type="entry name" value="EFh"/>
    <property type="match status" value="1"/>
</dbReference>
<dbReference type="Pfam" id="PF13499">
    <property type="entry name" value="EF-hand_7"/>
    <property type="match status" value="1"/>
</dbReference>
<dbReference type="Pfam" id="PF00018">
    <property type="entry name" value="SH3_1"/>
    <property type="match status" value="1"/>
</dbReference>
<evidence type="ECO:0000256" key="12">
    <source>
        <dbReference type="ARBA" id="ARBA00023203"/>
    </source>
</evidence>
<dbReference type="FunFam" id="1.20.58.60:FF:000080">
    <property type="entry name" value="Spectrin alpha chain, non-erythrocytic 1"/>
    <property type="match status" value="1"/>
</dbReference>
<dbReference type="FunFam" id="1.20.5.170:FF:000014">
    <property type="entry name" value="Spectrin alpha chain, non-erythrocytic 1"/>
    <property type="match status" value="1"/>
</dbReference>
<dbReference type="CDD" id="cd00176">
    <property type="entry name" value="SPEC"/>
    <property type="match status" value="12"/>
</dbReference>
<feature type="coiled-coil region" evidence="18">
    <location>
        <begin position="1029"/>
        <end position="1063"/>
    </location>
</feature>
<dbReference type="FunFam" id="1.20.58.60:FF:000020">
    <property type="entry name" value="Spectrin alpha chain, non-erythrocytic 1"/>
    <property type="match status" value="1"/>
</dbReference>
<dbReference type="SUPFAM" id="SSF46966">
    <property type="entry name" value="Spectrin repeat"/>
    <property type="match status" value="14"/>
</dbReference>
<dbReference type="InterPro" id="IPR014837">
    <property type="entry name" value="EF-hand_Ca_insen"/>
</dbReference>
<feature type="coiled-coil region" evidence="18">
    <location>
        <begin position="1951"/>
        <end position="1985"/>
    </location>
</feature>
<keyword evidence="23" id="KW-1185">Reference proteome</keyword>
<dbReference type="CDD" id="cd11808">
    <property type="entry name" value="SH3_Alpha_Spectrin"/>
    <property type="match status" value="1"/>
</dbReference>
<evidence type="ECO:0000256" key="14">
    <source>
        <dbReference type="ARBA" id="ARBA00070798"/>
    </source>
</evidence>
<dbReference type="FunFam" id="1.20.58.60:FF:000013">
    <property type="entry name" value="Spectrin alpha chain, non-erythrocytic 1"/>
    <property type="match status" value="2"/>
</dbReference>
<name>A0A6G0I0D9_LARCR</name>
<keyword evidence="12" id="KW-0009">Actin-binding</keyword>
<feature type="coiled-coil region" evidence="18">
    <location>
        <begin position="124"/>
        <end position="230"/>
    </location>
</feature>
<dbReference type="Proteomes" id="UP000424527">
    <property type="component" value="Unassembled WGS sequence"/>
</dbReference>